<dbReference type="GO" id="GO:0016491">
    <property type="term" value="F:oxidoreductase activity"/>
    <property type="evidence" value="ECO:0007669"/>
    <property type="project" value="UniProtKB-KW"/>
</dbReference>
<proteinExistence type="inferred from homology"/>
<evidence type="ECO:0000256" key="2">
    <source>
        <dbReference type="ARBA" id="ARBA00022723"/>
    </source>
</evidence>
<comment type="similarity">
    <text evidence="1 5">Belongs to the iron/ascorbate-dependent oxidoreductase family.</text>
</comment>
<keyword evidence="2 5" id="KW-0479">Metal-binding</keyword>
<dbReference type="Gene3D" id="2.60.120.330">
    <property type="entry name" value="B-lactam Antibiotic, Isopenicillin N Synthase, Chain"/>
    <property type="match status" value="1"/>
</dbReference>
<keyword evidence="8" id="KW-1185">Reference proteome</keyword>
<dbReference type="eggNOG" id="COG3491">
    <property type="taxonomic scope" value="Bacteria"/>
</dbReference>
<reference evidence="7 8" key="1">
    <citation type="journal article" date="2013" name="Genome Announc.">
        <title>Draft Genome Sequence of Sphingobium ummariense Strain RL-3, a Hexachlorocyclohexane-Degrading Bacterium.</title>
        <authorList>
            <person name="Kohli P."/>
            <person name="Dua A."/>
            <person name="Sangwan N."/>
            <person name="Oldach P."/>
            <person name="Khurana J.P."/>
            <person name="Lal R."/>
        </authorList>
    </citation>
    <scope>NUCLEOTIDE SEQUENCE [LARGE SCALE GENOMIC DNA]</scope>
    <source>
        <strain evidence="7 8">RL-3</strain>
    </source>
</reference>
<sequence>MNQYVLPLVDISKLASPRLEDRLSVARELDRACVEAGFLYITGAQMDESVFRRIVARAQAYFALDMDIKMKSYIGGSENHSGYVPVGEEQFAAGQCDLKEAFDVNCDYMRSEGRRPLLGPNLWPEMLGFRDDVLTYYQHVTGIGSQLFRAFALALGLAEDHFDAHLRNPPSQLRLIYYPFDASAEDRPGIGAHTDYECFTLLFATAPGLQIIDRHGRWIDVPLVEGTMIMNIGDMMEILSNGRYTATRHRVTKVKEERYSFALFHACDYDYVVAPVVRGEAPRYAPLKGGEHLFNQTAQTFAYLKRKIASGELVLNGALPLDSFGLSSGAAEPRRPFSAQQALSEQ</sequence>
<feature type="domain" description="Fe2OG dioxygenase" evidence="6">
    <location>
        <begin position="169"/>
        <end position="267"/>
    </location>
</feature>
<dbReference type="Pfam" id="PF14226">
    <property type="entry name" value="DIOX_N"/>
    <property type="match status" value="1"/>
</dbReference>
<dbReference type="PANTHER" id="PTHR10209:SF885">
    <property type="entry name" value="2OG-FE(II) OXYGENASE FAMILY, PUTATIVE (AFU_ORTHOLOGUE AFUA_2G00750)-RELATED"/>
    <property type="match status" value="1"/>
</dbReference>
<dbReference type="InterPro" id="IPR005123">
    <property type="entry name" value="Oxoglu/Fe-dep_dioxygenase_dom"/>
</dbReference>
<evidence type="ECO:0000313" key="8">
    <source>
        <dbReference type="Proteomes" id="UP000015523"/>
    </source>
</evidence>
<dbReference type="RefSeq" id="WP_021318979.1">
    <property type="nucleotide sequence ID" value="NZ_AUWY01000112.1"/>
</dbReference>
<dbReference type="AlphaFoldDB" id="T0K2Y2"/>
<dbReference type="InterPro" id="IPR027443">
    <property type="entry name" value="IPNS-like_sf"/>
</dbReference>
<dbReference type="PRINTS" id="PR00682">
    <property type="entry name" value="IPNSYNTHASE"/>
</dbReference>
<dbReference type="EMBL" id="AUWY01000112">
    <property type="protein sequence ID" value="EQB30929.1"/>
    <property type="molecule type" value="Genomic_DNA"/>
</dbReference>
<evidence type="ECO:0000313" key="7">
    <source>
        <dbReference type="EMBL" id="EQB30929.1"/>
    </source>
</evidence>
<gene>
    <name evidence="7" type="ORF">M529_16580</name>
</gene>
<evidence type="ECO:0000256" key="5">
    <source>
        <dbReference type="RuleBase" id="RU003682"/>
    </source>
</evidence>
<dbReference type="GO" id="GO:0046872">
    <property type="term" value="F:metal ion binding"/>
    <property type="evidence" value="ECO:0007669"/>
    <property type="project" value="UniProtKB-KW"/>
</dbReference>
<dbReference type="PANTHER" id="PTHR10209">
    <property type="entry name" value="OXIDOREDUCTASE, 2OG-FE II OXYGENASE FAMILY PROTEIN"/>
    <property type="match status" value="1"/>
</dbReference>
<name>T0K2Y2_9SPHN</name>
<dbReference type="STRING" id="1346791.M529_16580"/>
<dbReference type="OrthoDB" id="21825at2"/>
<dbReference type="SUPFAM" id="SSF51197">
    <property type="entry name" value="Clavaminate synthase-like"/>
    <property type="match status" value="1"/>
</dbReference>
<evidence type="ECO:0000259" key="6">
    <source>
        <dbReference type="PROSITE" id="PS51471"/>
    </source>
</evidence>
<dbReference type="Proteomes" id="UP000015523">
    <property type="component" value="Unassembled WGS sequence"/>
</dbReference>
<dbReference type="PROSITE" id="PS51471">
    <property type="entry name" value="FE2OG_OXY"/>
    <property type="match status" value="1"/>
</dbReference>
<accession>T0K2Y2</accession>
<dbReference type="PATRIC" id="fig|1346791.3.peg.3195"/>
<comment type="caution">
    <text evidence="7">The sequence shown here is derived from an EMBL/GenBank/DDBJ whole genome shotgun (WGS) entry which is preliminary data.</text>
</comment>
<keyword evidence="4 5" id="KW-0408">Iron</keyword>
<dbReference type="InterPro" id="IPR026992">
    <property type="entry name" value="DIOX_N"/>
</dbReference>
<evidence type="ECO:0000256" key="3">
    <source>
        <dbReference type="ARBA" id="ARBA00023002"/>
    </source>
</evidence>
<evidence type="ECO:0000256" key="4">
    <source>
        <dbReference type="ARBA" id="ARBA00023004"/>
    </source>
</evidence>
<organism evidence="7 8">
    <name type="scientific">Sphingobium ummariense RL-3</name>
    <dbReference type="NCBI Taxonomy" id="1346791"/>
    <lineage>
        <taxon>Bacteria</taxon>
        <taxon>Pseudomonadati</taxon>
        <taxon>Pseudomonadota</taxon>
        <taxon>Alphaproteobacteria</taxon>
        <taxon>Sphingomonadales</taxon>
        <taxon>Sphingomonadaceae</taxon>
        <taxon>Sphingobium</taxon>
    </lineage>
</organism>
<dbReference type="InterPro" id="IPR044861">
    <property type="entry name" value="IPNS-like_FE2OG_OXY"/>
</dbReference>
<evidence type="ECO:0000256" key="1">
    <source>
        <dbReference type="ARBA" id="ARBA00008056"/>
    </source>
</evidence>
<dbReference type="Pfam" id="PF03171">
    <property type="entry name" value="2OG-FeII_Oxy"/>
    <property type="match status" value="1"/>
</dbReference>
<protein>
    <recommendedName>
        <fullName evidence="6">Fe2OG dioxygenase domain-containing protein</fullName>
    </recommendedName>
</protein>
<keyword evidence="3 5" id="KW-0560">Oxidoreductase</keyword>